<feature type="domain" description="HNH nuclease" evidence="2">
    <location>
        <begin position="72"/>
        <end position="124"/>
    </location>
</feature>
<dbReference type="SMART" id="SM00507">
    <property type="entry name" value="HNHc"/>
    <property type="match status" value="1"/>
</dbReference>
<dbReference type="STRING" id="379066.GAU_2795"/>
<dbReference type="AlphaFoldDB" id="C1ABG0"/>
<reference evidence="4" key="1">
    <citation type="submission" date="2006-03" db="EMBL/GenBank/DDBJ databases">
        <title>Complete genome sequence of Gemmatimonas aurantiaca T-27 that represents a novel phylum Gemmatimonadetes.</title>
        <authorList>
            <person name="Takasaki K."/>
            <person name="Ichikawa N."/>
            <person name="Miura H."/>
            <person name="Matsushita S."/>
            <person name="Watanabe Y."/>
            <person name="Oguchi A."/>
            <person name="Ankai A."/>
            <person name="Yashiro I."/>
            <person name="Takahashi M."/>
            <person name="Terui Y."/>
            <person name="Fukui S."/>
            <person name="Yokoyama H."/>
            <person name="Tanikawa S."/>
            <person name="Hanada S."/>
            <person name="Kamagata Y."/>
            <person name="Fujita N."/>
        </authorList>
    </citation>
    <scope>NUCLEOTIDE SEQUENCE [LARGE SCALE GENOMIC DNA]</scope>
    <source>
        <strain evidence="4">T-27 / DSM 14586 / JCM 11422 / NBRC 100505</strain>
    </source>
</reference>
<evidence type="ECO:0000313" key="4">
    <source>
        <dbReference type="Proteomes" id="UP000002209"/>
    </source>
</evidence>
<dbReference type="PANTHER" id="PTHR33877">
    <property type="entry name" value="SLL1193 PROTEIN"/>
    <property type="match status" value="1"/>
</dbReference>
<dbReference type="KEGG" id="gau:GAU_2795"/>
<sequence length="177" mass="19741">MMARRMMRASNRNPLNRPDVRLTASAGASSFVDRRKAVQGPRRSARRSLTNRAARSPRGHGHFSPLDLKHALRREALRDCGHRCAYCATPLRLETATLDHVMPRSLGGANESGNLVAACALCNRLKGDQLPFEFFTRHPWAGENFVRQARTVHRALKRGARRAISLAFARTQDAFAA</sequence>
<dbReference type="PANTHER" id="PTHR33877:SF2">
    <property type="entry name" value="OS07G0170200 PROTEIN"/>
    <property type="match status" value="1"/>
</dbReference>
<dbReference type="CDD" id="cd00085">
    <property type="entry name" value="HNHc"/>
    <property type="match status" value="1"/>
</dbReference>
<proteinExistence type="predicted"/>
<name>C1ABG0_GEMAT</name>
<dbReference type="Proteomes" id="UP000002209">
    <property type="component" value="Chromosome"/>
</dbReference>
<dbReference type="EMBL" id="AP009153">
    <property type="protein sequence ID" value="BAH39837.1"/>
    <property type="molecule type" value="Genomic_DNA"/>
</dbReference>
<dbReference type="eggNOG" id="COG1403">
    <property type="taxonomic scope" value="Bacteria"/>
</dbReference>
<dbReference type="InterPro" id="IPR003615">
    <property type="entry name" value="HNH_nuc"/>
</dbReference>
<evidence type="ECO:0000256" key="1">
    <source>
        <dbReference type="SAM" id="MobiDB-lite"/>
    </source>
</evidence>
<dbReference type="InterPro" id="IPR052892">
    <property type="entry name" value="NA-targeting_endonuclease"/>
</dbReference>
<dbReference type="Gene3D" id="1.10.30.50">
    <property type="match status" value="1"/>
</dbReference>
<feature type="region of interest" description="Disordered" evidence="1">
    <location>
        <begin position="26"/>
        <end position="65"/>
    </location>
</feature>
<dbReference type="InterPro" id="IPR029471">
    <property type="entry name" value="HNH_5"/>
</dbReference>
<evidence type="ECO:0000313" key="3">
    <source>
        <dbReference type="EMBL" id="BAH39837.1"/>
    </source>
</evidence>
<gene>
    <name evidence="3" type="ordered locus">GAU_2795</name>
</gene>
<evidence type="ECO:0000259" key="2">
    <source>
        <dbReference type="SMART" id="SM00507"/>
    </source>
</evidence>
<dbReference type="HOGENOM" id="CLU_1515819_0_0_0"/>
<dbReference type="Pfam" id="PF14279">
    <property type="entry name" value="HNH_5"/>
    <property type="match status" value="1"/>
</dbReference>
<accession>C1ABG0</accession>
<organism evidence="3 4">
    <name type="scientific">Gemmatimonas aurantiaca (strain DSM 14586 / JCM 11422 / NBRC 100505 / T-27)</name>
    <dbReference type="NCBI Taxonomy" id="379066"/>
    <lineage>
        <taxon>Bacteria</taxon>
        <taxon>Pseudomonadati</taxon>
        <taxon>Gemmatimonadota</taxon>
        <taxon>Gemmatimonadia</taxon>
        <taxon>Gemmatimonadales</taxon>
        <taxon>Gemmatimonadaceae</taxon>
        <taxon>Gemmatimonas</taxon>
    </lineage>
</organism>
<keyword evidence="4" id="KW-1185">Reference proteome</keyword>
<protein>
    <recommendedName>
        <fullName evidence="2">HNH nuclease domain-containing protein</fullName>
    </recommendedName>
</protein>